<organism evidence="2 3">
    <name type="scientific">Camelus dromedarius</name>
    <name type="common">Dromedary</name>
    <name type="synonym">Arabian camel</name>
    <dbReference type="NCBI Taxonomy" id="9838"/>
    <lineage>
        <taxon>Eukaryota</taxon>
        <taxon>Metazoa</taxon>
        <taxon>Chordata</taxon>
        <taxon>Craniata</taxon>
        <taxon>Vertebrata</taxon>
        <taxon>Euteleostomi</taxon>
        <taxon>Mammalia</taxon>
        <taxon>Eutheria</taxon>
        <taxon>Laurasiatheria</taxon>
        <taxon>Artiodactyla</taxon>
        <taxon>Tylopoda</taxon>
        <taxon>Camelidae</taxon>
        <taxon>Camelus</taxon>
    </lineage>
</organism>
<dbReference type="EMBL" id="JWIN03000025">
    <property type="protein sequence ID" value="KAB1257812.1"/>
    <property type="molecule type" value="Genomic_DNA"/>
</dbReference>
<accession>A0A5N4CG31</accession>
<dbReference type="Proteomes" id="UP000299084">
    <property type="component" value="Unassembled WGS sequence"/>
</dbReference>
<dbReference type="InterPro" id="IPR055408">
    <property type="entry name" value="HEAT_MROH2B-like"/>
</dbReference>
<protein>
    <submittedName>
        <fullName evidence="2">Maestro heat-like repeat-containing protein family member 1</fullName>
    </submittedName>
</protein>
<proteinExistence type="predicted"/>
<reference evidence="2 3" key="1">
    <citation type="journal article" date="2019" name="Mol. Ecol. Resour.">
        <title>Improving Illumina assemblies with Hi-C and long reads: an example with the North African dromedary.</title>
        <authorList>
            <person name="Elbers J.P."/>
            <person name="Rogers M.F."/>
            <person name="Perelman P.L."/>
            <person name="Proskuryakova A.A."/>
            <person name="Serdyukova N.A."/>
            <person name="Johnson W.E."/>
            <person name="Horin P."/>
            <person name="Corander J."/>
            <person name="Murphy D."/>
            <person name="Burger P.A."/>
        </authorList>
    </citation>
    <scope>NUCLEOTIDE SEQUENCE [LARGE SCALE GENOMIC DNA]</scope>
    <source>
        <strain evidence="2">Drom800</strain>
        <tissue evidence="2">Blood</tissue>
    </source>
</reference>
<evidence type="ECO:0000313" key="2">
    <source>
        <dbReference type="EMBL" id="KAB1257812.1"/>
    </source>
</evidence>
<name>A0A5N4CG31_CAMDR</name>
<keyword evidence="3" id="KW-1185">Reference proteome</keyword>
<dbReference type="AlphaFoldDB" id="A0A5N4CG31"/>
<sequence length="82" mass="9356">MNNQKEVLRCFTVLACCSPDRLLAFLLPKLDSSHERTRVGTLQVLRHVIYSAAAQMEVKKPFILSSMRLPLLDTNNQVNQWG</sequence>
<feature type="domain" description="MROH2B-like HEAT-repeats" evidence="1">
    <location>
        <begin position="1"/>
        <end position="79"/>
    </location>
</feature>
<comment type="caution">
    <text evidence="2">The sequence shown here is derived from an EMBL/GenBank/DDBJ whole genome shotgun (WGS) entry which is preliminary data.</text>
</comment>
<evidence type="ECO:0000313" key="3">
    <source>
        <dbReference type="Proteomes" id="UP000299084"/>
    </source>
</evidence>
<gene>
    <name evidence="2" type="ORF">Cadr_000022968</name>
</gene>
<dbReference type="Pfam" id="PF23210">
    <property type="entry name" value="HEAT_Maestro_2"/>
    <property type="match status" value="1"/>
</dbReference>
<evidence type="ECO:0000259" key="1">
    <source>
        <dbReference type="Pfam" id="PF23210"/>
    </source>
</evidence>